<dbReference type="Gene3D" id="1.20.1250.20">
    <property type="entry name" value="MFS general substrate transporter like domains"/>
    <property type="match status" value="1"/>
</dbReference>
<dbReference type="OMA" id="PVNDWFG"/>
<sequence>MQFPTAKLLLTGIFVVLGGGFNFGFQVSIINPKGQLLQQFLAQSLESRYGIKFSELSIRLFWSFVVGILFIGAIIGATVAPSIINHIGSKRSLILIGILMIIALFFSPLSHYANIAEFFVLSRFIVGICIGMSTTVQGVFLTEISPVRFRGLIGTLTGLSTNIGALLASAFGLPQIFGSKNLWPYGYYMEMIPCLMLICYAIFFLHESPLYFLKQMDENSAKKAIKFYDGRNDCKIDEQIEEFKMQLQNDNQRNDINWMKLCDKKSNREALFLSILLNCTVSFSGIVAMSFFGTALLGSAGFTPGGASLANCLAGLSGTIGIIIQAVTIDKIGRRFLLLGSLINLILINLGMMILISIFQQYHFSWLGYYFLFLFALFLFFFSIGIGPIAWFIATELADPCYRTQVESLSISAQYLTCFLCPIIYLPLEELIGPISFLIFIIPLTITAFCIYYFMPETRNRSPEEIHELLEGKN</sequence>
<keyword evidence="2 5" id="KW-0812">Transmembrane</keyword>
<dbReference type="EMBL" id="CMVM020000391">
    <property type="status" value="NOT_ANNOTATED_CDS"/>
    <property type="molecule type" value="Genomic_DNA"/>
</dbReference>
<name>A0A8R1TLR6_ONCVO</name>
<evidence type="ECO:0000256" key="1">
    <source>
        <dbReference type="ARBA" id="ARBA00004141"/>
    </source>
</evidence>
<feature type="transmembrane region" description="Helical" evidence="5">
    <location>
        <begin position="185"/>
        <end position="206"/>
    </location>
</feature>
<evidence type="ECO:0000259" key="6">
    <source>
        <dbReference type="PROSITE" id="PS50850"/>
    </source>
</evidence>
<dbReference type="InterPro" id="IPR020846">
    <property type="entry name" value="MFS_dom"/>
</dbReference>
<feature type="transmembrane region" description="Helical" evidence="5">
    <location>
        <begin position="371"/>
        <end position="394"/>
    </location>
</feature>
<feature type="transmembrane region" description="Helical" evidence="5">
    <location>
        <begin position="118"/>
        <end position="140"/>
    </location>
</feature>
<comment type="subcellular location">
    <subcellularLocation>
        <location evidence="1">Membrane</location>
        <topology evidence="1">Multi-pass membrane protein</topology>
    </subcellularLocation>
</comment>
<feature type="transmembrane region" description="Helical" evidence="5">
    <location>
        <begin position="60"/>
        <end position="80"/>
    </location>
</feature>
<reference evidence="8" key="1">
    <citation type="submission" date="2013-10" db="EMBL/GenBank/DDBJ databases">
        <title>Genome sequencing of Onchocerca volvulus.</title>
        <authorList>
            <person name="Cotton J."/>
            <person name="Tsai J."/>
            <person name="Stanley E."/>
            <person name="Tracey A."/>
            <person name="Holroyd N."/>
            <person name="Lustigman S."/>
            <person name="Berriman M."/>
        </authorList>
    </citation>
    <scope>NUCLEOTIDE SEQUENCE</scope>
</reference>
<reference evidence="7" key="2">
    <citation type="submission" date="2022-06" db="UniProtKB">
        <authorList>
            <consortium name="EnsemblMetazoa"/>
        </authorList>
    </citation>
    <scope>IDENTIFICATION</scope>
</reference>
<feature type="transmembrane region" description="Helical" evidence="5">
    <location>
        <begin position="406"/>
        <end position="425"/>
    </location>
</feature>
<dbReference type="InterPro" id="IPR036259">
    <property type="entry name" value="MFS_trans_sf"/>
</dbReference>
<evidence type="ECO:0000256" key="4">
    <source>
        <dbReference type="ARBA" id="ARBA00023136"/>
    </source>
</evidence>
<organism evidence="7 8">
    <name type="scientific">Onchocerca volvulus</name>
    <dbReference type="NCBI Taxonomy" id="6282"/>
    <lineage>
        <taxon>Eukaryota</taxon>
        <taxon>Metazoa</taxon>
        <taxon>Ecdysozoa</taxon>
        <taxon>Nematoda</taxon>
        <taxon>Chromadorea</taxon>
        <taxon>Rhabditida</taxon>
        <taxon>Spirurina</taxon>
        <taxon>Spiruromorpha</taxon>
        <taxon>Filarioidea</taxon>
        <taxon>Onchocercidae</taxon>
        <taxon>Onchocerca</taxon>
    </lineage>
</organism>
<evidence type="ECO:0000256" key="3">
    <source>
        <dbReference type="ARBA" id="ARBA00022989"/>
    </source>
</evidence>
<feature type="domain" description="Major facilitator superfamily (MFS) profile" evidence="6">
    <location>
        <begin position="12"/>
        <end position="459"/>
    </location>
</feature>
<dbReference type="SUPFAM" id="SSF103473">
    <property type="entry name" value="MFS general substrate transporter"/>
    <property type="match status" value="1"/>
</dbReference>
<feature type="transmembrane region" description="Helical" evidence="5">
    <location>
        <begin position="336"/>
        <end position="359"/>
    </location>
</feature>
<dbReference type="PROSITE" id="PS50850">
    <property type="entry name" value="MFS"/>
    <property type="match status" value="1"/>
</dbReference>
<dbReference type="PROSITE" id="PS00217">
    <property type="entry name" value="SUGAR_TRANSPORT_2"/>
    <property type="match status" value="1"/>
</dbReference>
<evidence type="ECO:0000313" key="8">
    <source>
        <dbReference type="Proteomes" id="UP000024404"/>
    </source>
</evidence>
<dbReference type="Proteomes" id="UP000024404">
    <property type="component" value="Unassembled WGS sequence"/>
</dbReference>
<evidence type="ECO:0000256" key="2">
    <source>
        <dbReference type="ARBA" id="ARBA00022692"/>
    </source>
</evidence>
<dbReference type="PANTHER" id="PTHR23503:SF106">
    <property type="entry name" value="MAJOR FACILITATOR SUPERFAMILY (MFS) PROFILE DOMAIN-CONTAINING PROTEIN"/>
    <property type="match status" value="1"/>
</dbReference>
<dbReference type="GO" id="GO:0016020">
    <property type="term" value="C:membrane"/>
    <property type="evidence" value="ECO:0007669"/>
    <property type="project" value="UniProtKB-SubCell"/>
</dbReference>
<accession>A0A8R1TLR6</accession>
<dbReference type="InterPro" id="IPR005829">
    <property type="entry name" value="Sugar_transporter_CS"/>
</dbReference>
<dbReference type="InterPro" id="IPR005828">
    <property type="entry name" value="MFS_sugar_transport-like"/>
</dbReference>
<feature type="transmembrane region" description="Helical" evidence="5">
    <location>
        <begin position="152"/>
        <end position="173"/>
    </location>
</feature>
<keyword evidence="3 5" id="KW-1133">Transmembrane helix</keyword>
<dbReference type="PRINTS" id="PR00171">
    <property type="entry name" value="SUGRTRNSPORT"/>
</dbReference>
<protein>
    <submittedName>
        <fullName evidence="7">MFS domain-containing protein</fullName>
    </submittedName>
</protein>
<evidence type="ECO:0000313" key="7">
    <source>
        <dbReference type="EnsemblMetazoa" id="OVOC12037.1"/>
    </source>
</evidence>
<dbReference type="InterPro" id="IPR045263">
    <property type="entry name" value="GLUT"/>
</dbReference>
<feature type="transmembrane region" description="Helical" evidence="5">
    <location>
        <begin position="431"/>
        <end position="454"/>
    </location>
</feature>
<dbReference type="GO" id="GO:0015149">
    <property type="term" value="F:hexose transmembrane transporter activity"/>
    <property type="evidence" value="ECO:0007669"/>
    <property type="project" value="TreeGrafter"/>
</dbReference>
<feature type="transmembrane region" description="Helical" evidence="5">
    <location>
        <begin position="92"/>
        <end position="112"/>
    </location>
</feature>
<evidence type="ECO:0000256" key="5">
    <source>
        <dbReference type="SAM" id="Phobius"/>
    </source>
</evidence>
<keyword evidence="4 5" id="KW-0472">Membrane</keyword>
<dbReference type="EnsemblMetazoa" id="OVOC12037.1">
    <property type="protein sequence ID" value="OVOC12037.1"/>
    <property type="gene ID" value="WBGene00248846"/>
</dbReference>
<dbReference type="AlphaFoldDB" id="A0A8R1TLR6"/>
<dbReference type="Pfam" id="PF00083">
    <property type="entry name" value="Sugar_tr"/>
    <property type="match status" value="1"/>
</dbReference>
<feature type="transmembrane region" description="Helical" evidence="5">
    <location>
        <begin position="270"/>
        <end position="296"/>
    </location>
</feature>
<proteinExistence type="predicted"/>
<keyword evidence="8" id="KW-1185">Reference proteome</keyword>
<dbReference type="InterPro" id="IPR003663">
    <property type="entry name" value="Sugar/inositol_transpt"/>
</dbReference>
<dbReference type="PANTHER" id="PTHR23503">
    <property type="entry name" value="SOLUTE CARRIER FAMILY 2"/>
    <property type="match status" value="1"/>
</dbReference>
<feature type="transmembrane region" description="Helical" evidence="5">
    <location>
        <begin position="308"/>
        <end position="329"/>
    </location>
</feature>